<feature type="non-terminal residue" evidence="6">
    <location>
        <position position="235"/>
    </location>
</feature>
<dbReference type="InterPro" id="IPR002893">
    <property type="entry name" value="Znf_MYND"/>
</dbReference>
<proteinExistence type="predicted"/>
<keyword evidence="7" id="KW-1185">Reference proteome</keyword>
<reference evidence="7" key="1">
    <citation type="journal article" date="2014" name="Proc. Natl. Acad. Sci. U.S.A.">
        <title>Extensive sampling of basidiomycete genomes demonstrates inadequacy of the white-rot/brown-rot paradigm for wood decay fungi.</title>
        <authorList>
            <person name="Riley R."/>
            <person name="Salamov A.A."/>
            <person name="Brown D.W."/>
            <person name="Nagy L.G."/>
            <person name="Floudas D."/>
            <person name="Held B.W."/>
            <person name="Levasseur A."/>
            <person name="Lombard V."/>
            <person name="Morin E."/>
            <person name="Otillar R."/>
            <person name="Lindquist E.A."/>
            <person name="Sun H."/>
            <person name="LaButti K.M."/>
            <person name="Schmutz J."/>
            <person name="Jabbour D."/>
            <person name="Luo H."/>
            <person name="Baker S.E."/>
            <person name="Pisabarro A.G."/>
            <person name="Walton J.D."/>
            <person name="Blanchette R.A."/>
            <person name="Henrissat B."/>
            <person name="Martin F."/>
            <person name="Cullen D."/>
            <person name="Hibbett D.S."/>
            <person name="Grigoriev I.V."/>
        </authorList>
    </citation>
    <scope>NUCLEOTIDE SEQUENCE [LARGE SCALE GENOMIC DNA]</scope>
    <source>
        <strain evidence="7">CBS 339.88</strain>
    </source>
</reference>
<feature type="non-terminal residue" evidence="6">
    <location>
        <position position="1"/>
    </location>
</feature>
<feature type="domain" description="MYND-type" evidence="5">
    <location>
        <begin position="27"/>
        <end position="68"/>
    </location>
</feature>
<dbReference type="EMBL" id="KL142410">
    <property type="protein sequence ID" value="KDR68154.1"/>
    <property type="molecule type" value="Genomic_DNA"/>
</dbReference>
<accession>A0A067SKA7</accession>
<dbReference type="SUPFAM" id="SSF144232">
    <property type="entry name" value="HIT/MYND zinc finger-like"/>
    <property type="match status" value="1"/>
</dbReference>
<name>A0A067SKA7_GALM3</name>
<evidence type="ECO:0000256" key="1">
    <source>
        <dbReference type="ARBA" id="ARBA00022723"/>
    </source>
</evidence>
<keyword evidence="2 4" id="KW-0863">Zinc-finger</keyword>
<evidence type="ECO:0000256" key="2">
    <source>
        <dbReference type="ARBA" id="ARBA00022771"/>
    </source>
</evidence>
<evidence type="ECO:0000313" key="6">
    <source>
        <dbReference type="EMBL" id="KDR68154.1"/>
    </source>
</evidence>
<dbReference type="Proteomes" id="UP000027222">
    <property type="component" value="Unassembled WGS sequence"/>
</dbReference>
<dbReference type="OrthoDB" id="432970at2759"/>
<gene>
    <name evidence="6" type="ORF">GALMADRAFT_28183</name>
</gene>
<evidence type="ECO:0000256" key="3">
    <source>
        <dbReference type="ARBA" id="ARBA00022833"/>
    </source>
</evidence>
<dbReference type="PROSITE" id="PS50865">
    <property type="entry name" value="ZF_MYND_2"/>
    <property type="match status" value="1"/>
</dbReference>
<evidence type="ECO:0000259" key="5">
    <source>
        <dbReference type="PROSITE" id="PS50865"/>
    </source>
</evidence>
<evidence type="ECO:0000256" key="4">
    <source>
        <dbReference type="PROSITE-ProRule" id="PRU00134"/>
    </source>
</evidence>
<dbReference type="GO" id="GO:0008270">
    <property type="term" value="F:zinc ion binding"/>
    <property type="evidence" value="ECO:0007669"/>
    <property type="project" value="UniProtKB-KW"/>
</dbReference>
<organism evidence="6 7">
    <name type="scientific">Galerina marginata (strain CBS 339.88)</name>
    <dbReference type="NCBI Taxonomy" id="685588"/>
    <lineage>
        <taxon>Eukaryota</taxon>
        <taxon>Fungi</taxon>
        <taxon>Dikarya</taxon>
        <taxon>Basidiomycota</taxon>
        <taxon>Agaricomycotina</taxon>
        <taxon>Agaricomycetes</taxon>
        <taxon>Agaricomycetidae</taxon>
        <taxon>Agaricales</taxon>
        <taxon>Agaricineae</taxon>
        <taxon>Strophariaceae</taxon>
        <taxon>Galerina</taxon>
    </lineage>
</organism>
<keyword evidence="3" id="KW-0862">Zinc</keyword>
<dbReference type="Gene3D" id="6.10.140.2220">
    <property type="match status" value="1"/>
</dbReference>
<protein>
    <recommendedName>
        <fullName evidence="5">MYND-type domain-containing protein</fullName>
    </recommendedName>
</protein>
<dbReference type="STRING" id="685588.A0A067SKA7"/>
<keyword evidence="1" id="KW-0479">Metal-binding</keyword>
<dbReference type="Pfam" id="PF01753">
    <property type="entry name" value="zf-MYND"/>
    <property type="match status" value="1"/>
</dbReference>
<evidence type="ECO:0000313" key="7">
    <source>
        <dbReference type="Proteomes" id="UP000027222"/>
    </source>
</evidence>
<sequence>YAQPAPGTYNPSPHYSPRELEREHRICDLCGKVETPSVRFRFCGGCMTAVYCSQDCQKAHWPSHKSICQYTAQSVKKADENVDGDVAKNLRKFSSAHLSLLEWAGFQALQLKRIPANIRQNALLIKMSYRKQVDSNSQFSITSTDVVPRSYFHDPLIIADIQRREERCRQKGGIGILLIIVQCGTTAQVIPVEIGHPAKISWDFCDDWNQVLSQFVESGRTDFKPPATTSQGISF</sequence>
<dbReference type="HOGENOM" id="CLU_094262_1_0_1"/>
<dbReference type="AlphaFoldDB" id="A0A067SKA7"/>